<evidence type="ECO:0000313" key="3">
    <source>
        <dbReference type="EMBL" id="KAH8037003.1"/>
    </source>
</evidence>
<name>A0A9J6ER59_RHIMP</name>
<feature type="compositionally biased region" description="Low complexity" evidence="1">
    <location>
        <begin position="240"/>
        <end position="257"/>
    </location>
</feature>
<feature type="transmembrane region" description="Helical" evidence="2">
    <location>
        <begin position="12"/>
        <end position="33"/>
    </location>
</feature>
<feature type="compositionally biased region" description="Polar residues" evidence="1">
    <location>
        <begin position="133"/>
        <end position="153"/>
    </location>
</feature>
<feature type="region of interest" description="Disordered" evidence="1">
    <location>
        <begin position="54"/>
        <end position="330"/>
    </location>
</feature>
<sequence>MSFFNDDSFHNILSFALFSICAGLVAVLVWLLLRRLRRQPLMCDQETMTVEPSVKRGSIVESGMGARRKESGSQIPGPDGTTQRDRKHSAGEGRRQQAASGAPTTTAAAGSAKTSPSGGAERVDEAKAEPRKQSITAATSSPGDSRQTSVITNKSKKRRHSESKKPPGGSSAVDKEDSKGRRSSAPSKTTSKAGSKAGSKPSSRRGSMQHSQASASKAPELAPRKSSSSEVPGVSALLIRRPSTSSKSSQRSSRATRYVGETPKVEPTLDVFSREHSSMAESPPCKSVESPAPAVAAKEPLRSPETPPLSFSRSDISEKTRSEPTTHGGH</sequence>
<dbReference type="EMBL" id="JABSTU010000002">
    <property type="protein sequence ID" value="KAH8037003.1"/>
    <property type="molecule type" value="Genomic_DNA"/>
</dbReference>
<keyword evidence="2" id="KW-0472">Membrane</keyword>
<dbReference type="Proteomes" id="UP000821866">
    <property type="component" value="Chromosome 10"/>
</dbReference>
<gene>
    <name evidence="3" type="ORF">HPB51_008329</name>
</gene>
<accession>A0A9J6ER59</accession>
<feature type="compositionally biased region" description="Basic and acidic residues" evidence="1">
    <location>
        <begin position="315"/>
        <end position="324"/>
    </location>
</feature>
<protein>
    <submittedName>
        <fullName evidence="3">Uncharacterized protein</fullName>
    </submittedName>
</protein>
<evidence type="ECO:0000256" key="2">
    <source>
        <dbReference type="SAM" id="Phobius"/>
    </source>
</evidence>
<evidence type="ECO:0000256" key="1">
    <source>
        <dbReference type="SAM" id="MobiDB-lite"/>
    </source>
</evidence>
<feature type="compositionally biased region" description="Low complexity" evidence="1">
    <location>
        <begin position="183"/>
        <end position="206"/>
    </location>
</feature>
<organism evidence="3 4">
    <name type="scientific">Rhipicephalus microplus</name>
    <name type="common">Cattle tick</name>
    <name type="synonym">Boophilus microplus</name>
    <dbReference type="NCBI Taxonomy" id="6941"/>
    <lineage>
        <taxon>Eukaryota</taxon>
        <taxon>Metazoa</taxon>
        <taxon>Ecdysozoa</taxon>
        <taxon>Arthropoda</taxon>
        <taxon>Chelicerata</taxon>
        <taxon>Arachnida</taxon>
        <taxon>Acari</taxon>
        <taxon>Parasitiformes</taxon>
        <taxon>Ixodida</taxon>
        <taxon>Ixodoidea</taxon>
        <taxon>Ixodidae</taxon>
        <taxon>Rhipicephalinae</taxon>
        <taxon>Rhipicephalus</taxon>
        <taxon>Boophilus</taxon>
    </lineage>
</organism>
<feature type="compositionally biased region" description="Low complexity" evidence="1">
    <location>
        <begin position="98"/>
        <end position="120"/>
    </location>
</feature>
<feature type="compositionally biased region" description="Basic and acidic residues" evidence="1">
    <location>
        <begin position="82"/>
        <end position="95"/>
    </location>
</feature>
<keyword evidence="4" id="KW-1185">Reference proteome</keyword>
<reference evidence="3" key="2">
    <citation type="submission" date="2021-09" db="EMBL/GenBank/DDBJ databases">
        <authorList>
            <person name="Jia N."/>
            <person name="Wang J."/>
            <person name="Shi W."/>
            <person name="Du L."/>
            <person name="Sun Y."/>
            <person name="Zhan W."/>
            <person name="Jiang J."/>
            <person name="Wang Q."/>
            <person name="Zhang B."/>
            <person name="Ji P."/>
            <person name="Sakyi L.B."/>
            <person name="Cui X."/>
            <person name="Yuan T."/>
            <person name="Jiang B."/>
            <person name="Yang W."/>
            <person name="Lam T.T.-Y."/>
            <person name="Chang Q."/>
            <person name="Ding S."/>
            <person name="Wang X."/>
            <person name="Zhu J."/>
            <person name="Ruan X."/>
            <person name="Zhao L."/>
            <person name="Wei J."/>
            <person name="Que T."/>
            <person name="Du C."/>
            <person name="Cheng J."/>
            <person name="Dai P."/>
            <person name="Han X."/>
            <person name="Huang E."/>
            <person name="Gao Y."/>
            <person name="Liu J."/>
            <person name="Shao H."/>
            <person name="Ye R."/>
            <person name="Li L."/>
            <person name="Wei W."/>
            <person name="Wang X."/>
            <person name="Wang C."/>
            <person name="Huo Q."/>
            <person name="Li W."/>
            <person name="Guo W."/>
            <person name="Chen H."/>
            <person name="Chen S."/>
            <person name="Zhou L."/>
            <person name="Zhou L."/>
            <person name="Ni X."/>
            <person name="Tian J."/>
            <person name="Zhou Y."/>
            <person name="Sheng Y."/>
            <person name="Liu T."/>
            <person name="Pan Y."/>
            <person name="Xia L."/>
            <person name="Li J."/>
            <person name="Zhao F."/>
            <person name="Cao W."/>
        </authorList>
    </citation>
    <scope>NUCLEOTIDE SEQUENCE</scope>
    <source>
        <strain evidence="3">Rmic-2018</strain>
        <tissue evidence="3">Larvae</tissue>
    </source>
</reference>
<feature type="compositionally biased region" description="Basic and acidic residues" evidence="1">
    <location>
        <begin position="121"/>
        <end position="132"/>
    </location>
</feature>
<keyword evidence="2" id="KW-1133">Transmembrane helix</keyword>
<evidence type="ECO:0000313" key="4">
    <source>
        <dbReference type="Proteomes" id="UP000821866"/>
    </source>
</evidence>
<reference evidence="3" key="1">
    <citation type="journal article" date="2020" name="Cell">
        <title>Large-Scale Comparative Analyses of Tick Genomes Elucidate Their Genetic Diversity and Vector Capacities.</title>
        <authorList>
            <consortium name="Tick Genome and Microbiome Consortium (TIGMIC)"/>
            <person name="Jia N."/>
            <person name="Wang J."/>
            <person name="Shi W."/>
            <person name="Du L."/>
            <person name="Sun Y."/>
            <person name="Zhan W."/>
            <person name="Jiang J.F."/>
            <person name="Wang Q."/>
            <person name="Zhang B."/>
            <person name="Ji P."/>
            <person name="Bell-Sakyi L."/>
            <person name="Cui X.M."/>
            <person name="Yuan T.T."/>
            <person name="Jiang B.G."/>
            <person name="Yang W.F."/>
            <person name="Lam T.T."/>
            <person name="Chang Q.C."/>
            <person name="Ding S.J."/>
            <person name="Wang X.J."/>
            <person name="Zhu J.G."/>
            <person name="Ruan X.D."/>
            <person name="Zhao L."/>
            <person name="Wei J.T."/>
            <person name="Ye R.Z."/>
            <person name="Que T.C."/>
            <person name="Du C.H."/>
            <person name="Zhou Y.H."/>
            <person name="Cheng J.X."/>
            <person name="Dai P.F."/>
            <person name="Guo W.B."/>
            <person name="Han X.H."/>
            <person name="Huang E.J."/>
            <person name="Li L.F."/>
            <person name="Wei W."/>
            <person name="Gao Y.C."/>
            <person name="Liu J.Z."/>
            <person name="Shao H.Z."/>
            <person name="Wang X."/>
            <person name="Wang C.C."/>
            <person name="Yang T.C."/>
            <person name="Huo Q.B."/>
            <person name="Li W."/>
            <person name="Chen H.Y."/>
            <person name="Chen S.E."/>
            <person name="Zhou L.G."/>
            <person name="Ni X.B."/>
            <person name="Tian J.H."/>
            <person name="Sheng Y."/>
            <person name="Liu T."/>
            <person name="Pan Y.S."/>
            <person name="Xia L.Y."/>
            <person name="Li J."/>
            <person name="Zhao F."/>
            <person name="Cao W.C."/>
        </authorList>
    </citation>
    <scope>NUCLEOTIDE SEQUENCE</scope>
    <source>
        <strain evidence="3">Rmic-2018</strain>
    </source>
</reference>
<keyword evidence="2" id="KW-0812">Transmembrane</keyword>
<comment type="caution">
    <text evidence="3">The sequence shown here is derived from an EMBL/GenBank/DDBJ whole genome shotgun (WGS) entry which is preliminary data.</text>
</comment>
<proteinExistence type="predicted"/>
<dbReference type="AlphaFoldDB" id="A0A9J6ER59"/>